<dbReference type="EMBL" id="CP002475">
    <property type="protein sequence ID" value="ADW07698.1"/>
    <property type="molecule type" value="Genomic_DNA"/>
</dbReference>
<evidence type="ECO:0000313" key="3">
    <source>
        <dbReference type="Proteomes" id="UP000002066"/>
    </source>
</evidence>
<dbReference type="SUPFAM" id="SSF55648">
    <property type="entry name" value="beta-lactamase-inhibitor protein, BLIP"/>
    <property type="match status" value="1"/>
</dbReference>
<dbReference type="Pfam" id="PF07467">
    <property type="entry name" value="BLIP"/>
    <property type="match status" value="1"/>
</dbReference>
<sequence>MRLRRLVTAALLAATMAGSTAAVALAAPKTDPDENYLTDTKYQAISFGMSRQQVAAVIGTRPHCSGTGSDGPLVCWAKNQFADQTGSFTFNAADQLTRKEKDYAFAYAWYTRDLPMTMTKAQYEQQFTVGDTLAEVNARVAGTACTDRWVEYPGYPSPSGWKTMIQCTGTVSEAYPDIEFHFTDGVLTHKTYYSRNDPH</sequence>
<evidence type="ECO:0000256" key="1">
    <source>
        <dbReference type="SAM" id="SignalP"/>
    </source>
</evidence>
<reference evidence="2 3" key="1">
    <citation type="submission" date="2011-01" db="EMBL/GenBank/DDBJ databases">
        <title>Complete sequence of chromosome of Streptomyces flavogriseus ATCC 33331.</title>
        <authorList>
            <consortium name="US DOE Joint Genome Institute"/>
            <person name="Lucas S."/>
            <person name="Copeland A."/>
            <person name="Lapidus A."/>
            <person name="Cheng J.-F."/>
            <person name="Goodwin L."/>
            <person name="Pitluck S."/>
            <person name="Davenport K."/>
            <person name="Detter J.C."/>
            <person name="Han C."/>
            <person name="Tapia R."/>
            <person name="Land M."/>
            <person name="Hauser L."/>
            <person name="Kyrpides N."/>
            <person name="Ivanova N."/>
            <person name="Ovchinnikova G."/>
            <person name="Pagani I."/>
            <person name="Brumm P."/>
            <person name="Mead D."/>
            <person name="Woyke T."/>
        </authorList>
    </citation>
    <scope>NUCLEOTIDE SEQUENCE [LARGE SCALE GENOMIC DNA]</scope>
    <source>
        <strain evidence="3">ATCC 33331 / IAF-45CD</strain>
    </source>
</reference>
<gene>
    <name evidence="2" type="ordered locus">Sfla_6331</name>
</gene>
<feature type="chain" id="PRO_5034720279" evidence="1">
    <location>
        <begin position="27"/>
        <end position="199"/>
    </location>
</feature>
<keyword evidence="1" id="KW-0732">Signal</keyword>
<evidence type="ECO:0000313" key="2">
    <source>
        <dbReference type="EMBL" id="ADW07698.1"/>
    </source>
</evidence>
<feature type="signal peptide" evidence="1">
    <location>
        <begin position="1"/>
        <end position="26"/>
    </location>
</feature>
<proteinExistence type="predicted"/>
<organism evidence="2 3">
    <name type="scientific">Streptomyces pratensis (strain ATCC 33331 / IAF-45CD)</name>
    <dbReference type="NCBI Taxonomy" id="591167"/>
    <lineage>
        <taxon>Bacteria</taxon>
        <taxon>Bacillati</taxon>
        <taxon>Actinomycetota</taxon>
        <taxon>Actinomycetes</taxon>
        <taxon>Kitasatosporales</taxon>
        <taxon>Streptomycetaceae</taxon>
        <taxon>Streptomyces</taxon>
    </lineage>
</organism>
<dbReference type="Gene3D" id="3.10.450.730">
    <property type="entry name" value="BLIP domain"/>
    <property type="match status" value="1"/>
</dbReference>
<protein>
    <submittedName>
        <fullName evidence="2">Beta-lactamase-inhibitor protein BLIP</fullName>
    </submittedName>
</protein>
<dbReference type="AlphaFoldDB" id="A0A8D3WPH9"/>
<dbReference type="InterPro" id="IPR009099">
    <property type="entry name" value="Beta-lactamas_inhib"/>
</dbReference>
<dbReference type="Proteomes" id="UP000002066">
    <property type="component" value="Chromosome"/>
</dbReference>
<name>A0A8D3WPH9_STRFA</name>
<dbReference type="InterPro" id="IPR024221">
    <property type="entry name" value="BLIP_dom_sf"/>
</dbReference>
<accession>A0A8D3WPH9</accession>
<dbReference type="KEGG" id="sfa:Sfla_6331"/>
<dbReference type="OrthoDB" id="9873826at2"/>